<name>A0AAN6TMT0_9PEZI</name>
<dbReference type="Gene3D" id="1.20.1250.20">
    <property type="entry name" value="MFS general substrate transporter like domains"/>
    <property type="match status" value="2"/>
</dbReference>
<evidence type="ECO:0000256" key="6">
    <source>
        <dbReference type="SAM" id="MobiDB-lite"/>
    </source>
</evidence>
<dbReference type="GO" id="GO:0016020">
    <property type="term" value="C:membrane"/>
    <property type="evidence" value="ECO:0007669"/>
    <property type="project" value="UniProtKB-SubCell"/>
</dbReference>
<protein>
    <submittedName>
        <fullName evidence="9">MFS general substrate transporter</fullName>
    </submittedName>
</protein>
<feature type="transmembrane region" description="Helical" evidence="7">
    <location>
        <begin position="412"/>
        <end position="433"/>
    </location>
</feature>
<comment type="subcellular location">
    <subcellularLocation>
        <location evidence="1">Membrane</location>
        <topology evidence="1">Multi-pass membrane protein</topology>
    </subcellularLocation>
</comment>
<keyword evidence="2" id="KW-0813">Transport</keyword>
<proteinExistence type="predicted"/>
<dbReference type="InterPro" id="IPR020846">
    <property type="entry name" value="MFS_dom"/>
</dbReference>
<comment type="caution">
    <text evidence="9">The sequence shown here is derived from an EMBL/GenBank/DDBJ whole genome shotgun (WGS) entry which is preliminary data.</text>
</comment>
<dbReference type="InterPro" id="IPR011701">
    <property type="entry name" value="MFS"/>
</dbReference>
<feature type="transmembrane region" description="Helical" evidence="7">
    <location>
        <begin position="175"/>
        <end position="193"/>
    </location>
</feature>
<dbReference type="PROSITE" id="PS50850">
    <property type="entry name" value="MFS"/>
    <property type="match status" value="1"/>
</dbReference>
<evidence type="ECO:0000256" key="3">
    <source>
        <dbReference type="ARBA" id="ARBA00022692"/>
    </source>
</evidence>
<evidence type="ECO:0000256" key="2">
    <source>
        <dbReference type="ARBA" id="ARBA00022448"/>
    </source>
</evidence>
<reference evidence="9" key="2">
    <citation type="submission" date="2023-05" db="EMBL/GenBank/DDBJ databases">
        <authorList>
            <consortium name="Lawrence Berkeley National Laboratory"/>
            <person name="Steindorff A."/>
            <person name="Hensen N."/>
            <person name="Bonometti L."/>
            <person name="Westerberg I."/>
            <person name="Brannstrom I.O."/>
            <person name="Guillou S."/>
            <person name="Cros-Aarteil S."/>
            <person name="Calhoun S."/>
            <person name="Haridas S."/>
            <person name="Kuo A."/>
            <person name="Mondo S."/>
            <person name="Pangilinan J."/>
            <person name="Riley R."/>
            <person name="Labutti K."/>
            <person name="Andreopoulos B."/>
            <person name="Lipzen A."/>
            <person name="Chen C."/>
            <person name="Yanf M."/>
            <person name="Daum C."/>
            <person name="Ng V."/>
            <person name="Clum A."/>
            <person name="Ohm R."/>
            <person name="Martin F."/>
            <person name="Silar P."/>
            <person name="Natvig D."/>
            <person name="Lalanne C."/>
            <person name="Gautier V."/>
            <person name="Ament-Velasquez S.L."/>
            <person name="Kruys A."/>
            <person name="Hutchinson M.I."/>
            <person name="Powell A.J."/>
            <person name="Barry K."/>
            <person name="Miller A.N."/>
            <person name="Grigoriev I.V."/>
            <person name="Debuchy R."/>
            <person name="Gladieux P."/>
            <person name="Thoren M.H."/>
            <person name="Johannesson H."/>
        </authorList>
    </citation>
    <scope>NUCLEOTIDE SEQUENCE</scope>
    <source>
        <strain evidence="9">CBS 508.74</strain>
    </source>
</reference>
<evidence type="ECO:0000256" key="7">
    <source>
        <dbReference type="SAM" id="Phobius"/>
    </source>
</evidence>
<dbReference type="PANTHER" id="PTHR43791:SF32">
    <property type="entry name" value="MAJOR FACILITATOR SUPERFAMILY (MFS) PROFILE DOMAIN-CONTAINING PROTEIN"/>
    <property type="match status" value="1"/>
</dbReference>
<dbReference type="Pfam" id="PF07690">
    <property type="entry name" value="MFS_1"/>
    <property type="match status" value="1"/>
</dbReference>
<dbReference type="PANTHER" id="PTHR43791">
    <property type="entry name" value="PERMEASE-RELATED"/>
    <property type="match status" value="1"/>
</dbReference>
<feature type="compositionally biased region" description="Polar residues" evidence="6">
    <location>
        <begin position="10"/>
        <end position="24"/>
    </location>
</feature>
<keyword evidence="3 7" id="KW-0812">Transmembrane</keyword>
<feature type="transmembrane region" description="Helical" evidence="7">
    <location>
        <begin position="316"/>
        <end position="337"/>
    </location>
</feature>
<evidence type="ECO:0000259" key="8">
    <source>
        <dbReference type="PROSITE" id="PS50850"/>
    </source>
</evidence>
<dbReference type="Proteomes" id="UP001302812">
    <property type="component" value="Unassembled WGS sequence"/>
</dbReference>
<feature type="transmembrane region" description="Helical" evidence="7">
    <location>
        <begin position="475"/>
        <end position="499"/>
    </location>
</feature>
<sequence length="513" mass="57189">MKLPIVKSPLSFSRQAQPDSTNPAQHPETMLASLQAMAEEKRDTAMSETQLIQDEDDGLQVSWTADEERALVRRVDLLVMPLLILGFFALQLDRGNIGNAMTDFFLQDVGITQYQFNIGQQLLSAGIVLLEIPSNLLLYRIGPAVWIGSQILAWGFVATFQAFQKGLGPYLATRLLLGLCEAGFIPAGLFTITRWYKREETTTRFSWYFIGNLLAAACSGLVAYGILHLRGVCGLAGWQWLFLIEGIFTILVGILFICLFPLSAENPVSILGLRYFSEREAQILQQRVLRDDPTKAQKRKNVSWDEIKATFTNWRLLPHLFMTFLGLAPASTMGAYAPSLVVSFGFDRLKSNAMTSVGAWCLLVTNIIWGTVADRLRLRGAMVFLGLLVFWGFTLGNRLLIESTNSNLRFGILTAALAFQVTWHPVNGSWLAINARTAGERSVTMALLIMSANISGIIGSQLFQAEDAPTYRKGWTAIICLVSASLAMSILANLQYWLLNRFQNRKGEARYQY</sequence>
<feature type="domain" description="Major facilitator superfamily (MFS) profile" evidence="8">
    <location>
        <begin position="79"/>
        <end position="513"/>
    </location>
</feature>
<keyword evidence="4 7" id="KW-1133">Transmembrane helix</keyword>
<evidence type="ECO:0000256" key="4">
    <source>
        <dbReference type="ARBA" id="ARBA00022989"/>
    </source>
</evidence>
<feature type="transmembrane region" description="Helical" evidence="7">
    <location>
        <begin position="205"/>
        <end position="227"/>
    </location>
</feature>
<gene>
    <name evidence="9" type="ORF">N656DRAFT_278066</name>
</gene>
<organism evidence="9 10">
    <name type="scientific">Canariomyces notabilis</name>
    <dbReference type="NCBI Taxonomy" id="2074819"/>
    <lineage>
        <taxon>Eukaryota</taxon>
        <taxon>Fungi</taxon>
        <taxon>Dikarya</taxon>
        <taxon>Ascomycota</taxon>
        <taxon>Pezizomycotina</taxon>
        <taxon>Sordariomycetes</taxon>
        <taxon>Sordariomycetidae</taxon>
        <taxon>Sordariales</taxon>
        <taxon>Chaetomiaceae</taxon>
        <taxon>Canariomyces</taxon>
    </lineage>
</organism>
<evidence type="ECO:0000256" key="1">
    <source>
        <dbReference type="ARBA" id="ARBA00004141"/>
    </source>
</evidence>
<dbReference type="GO" id="GO:0022857">
    <property type="term" value="F:transmembrane transporter activity"/>
    <property type="evidence" value="ECO:0007669"/>
    <property type="project" value="InterPro"/>
</dbReference>
<accession>A0AAN6TMT0</accession>
<dbReference type="EMBL" id="MU853333">
    <property type="protein sequence ID" value="KAK4116845.1"/>
    <property type="molecule type" value="Genomic_DNA"/>
</dbReference>
<feature type="transmembrane region" description="Helical" evidence="7">
    <location>
        <begin position="380"/>
        <end position="400"/>
    </location>
</feature>
<keyword evidence="5 7" id="KW-0472">Membrane</keyword>
<dbReference type="AlphaFoldDB" id="A0AAN6TMT0"/>
<evidence type="ECO:0000313" key="9">
    <source>
        <dbReference type="EMBL" id="KAK4116845.1"/>
    </source>
</evidence>
<dbReference type="InterPro" id="IPR036259">
    <property type="entry name" value="MFS_trans_sf"/>
</dbReference>
<evidence type="ECO:0000313" key="10">
    <source>
        <dbReference type="Proteomes" id="UP001302812"/>
    </source>
</evidence>
<feature type="transmembrane region" description="Helical" evidence="7">
    <location>
        <begin position="239"/>
        <end position="262"/>
    </location>
</feature>
<keyword evidence="10" id="KW-1185">Reference proteome</keyword>
<dbReference type="SUPFAM" id="SSF103473">
    <property type="entry name" value="MFS general substrate transporter"/>
    <property type="match status" value="1"/>
</dbReference>
<dbReference type="GeneID" id="89933221"/>
<feature type="transmembrane region" description="Helical" evidence="7">
    <location>
        <begin position="357"/>
        <end position="373"/>
    </location>
</feature>
<feature type="transmembrane region" description="Helical" evidence="7">
    <location>
        <begin position="445"/>
        <end position="463"/>
    </location>
</feature>
<dbReference type="RefSeq" id="XP_064674415.1">
    <property type="nucleotide sequence ID" value="XM_064809098.1"/>
</dbReference>
<reference evidence="9" key="1">
    <citation type="journal article" date="2023" name="Mol. Phylogenet. Evol.">
        <title>Genome-scale phylogeny and comparative genomics of the fungal order Sordariales.</title>
        <authorList>
            <person name="Hensen N."/>
            <person name="Bonometti L."/>
            <person name="Westerberg I."/>
            <person name="Brannstrom I.O."/>
            <person name="Guillou S."/>
            <person name="Cros-Aarteil S."/>
            <person name="Calhoun S."/>
            <person name="Haridas S."/>
            <person name="Kuo A."/>
            <person name="Mondo S."/>
            <person name="Pangilinan J."/>
            <person name="Riley R."/>
            <person name="LaButti K."/>
            <person name="Andreopoulos B."/>
            <person name="Lipzen A."/>
            <person name="Chen C."/>
            <person name="Yan M."/>
            <person name="Daum C."/>
            <person name="Ng V."/>
            <person name="Clum A."/>
            <person name="Steindorff A."/>
            <person name="Ohm R.A."/>
            <person name="Martin F."/>
            <person name="Silar P."/>
            <person name="Natvig D.O."/>
            <person name="Lalanne C."/>
            <person name="Gautier V."/>
            <person name="Ament-Velasquez S.L."/>
            <person name="Kruys A."/>
            <person name="Hutchinson M.I."/>
            <person name="Powell A.J."/>
            <person name="Barry K."/>
            <person name="Miller A.N."/>
            <person name="Grigoriev I.V."/>
            <person name="Debuchy R."/>
            <person name="Gladieux P."/>
            <person name="Hiltunen Thoren M."/>
            <person name="Johannesson H."/>
        </authorList>
    </citation>
    <scope>NUCLEOTIDE SEQUENCE</scope>
    <source>
        <strain evidence="9">CBS 508.74</strain>
    </source>
</reference>
<evidence type="ECO:0000256" key="5">
    <source>
        <dbReference type="ARBA" id="ARBA00023136"/>
    </source>
</evidence>
<feature type="region of interest" description="Disordered" evidence="6">
    <location>
        <begin position="1"/>
        <end position="26"/>
    </location>
</feature>